<evidence type="ECO:0000256" key="6">
    <source>
        <dbReference type="HAMAP-Rule" id="MF_01974"/>
    </source>
</evidence>
<feature type="binding site" evidence="6">
    <location>
        <position position="240"/>
    </location>
    <ligand>
        <name>a divalent metal cation</name>
        <dbReference type="ChEBI" id="CHEBI:60240"/>
        <label>1</label>
    </ligand>
</feature>
<proteinExistence type="inferred from homology"/>
<feature type="binding site" evidence="6">
    <location>
        <position position="183"/>
    </location>
    <ligand>
        <name>substrate</name>
    </ligand>
</feature>
<dbReference type="InterPro" id="IPR000994">
    <property type="entry name" value="Pept_M24"/>
</dbReference>
<dbReference type="PANTHER" id="PTHR43330">
    <property type="entry name" value="METHIONINE AMINOPEPTIDASE"/>
    <property type="match status" value="1"/>
</dbReference>
<dbReference type="HAMAP" id="MF_01974">
    <property type="entry name" value="MetAP_1"/>
    <property type="match status" value="1"/>
</dbReference>
<dbReference type="GO" id="GO:0004239">
    <property type="term" value="F:initiator methionyl aminopeptidase activity"/>
    <property type="evidence" value="ECO:0007669"/>
    <property type="project" value="UniProtKB-UniRule"/>
</dbReference>
<feature type="binding site" evidence="6">
    <location>
        <position position="102"/>
    </location>
    <ligand>
        <name>a divalent metal cation</name>
        <dbReference type="ChEBI" id="CHEBI:60240"/>
        <label>1</label>
    </ligand>
</feature>
<evidence type="ECO:0000256" key="5">
    <source>
        <dbReference type="ARBA" id="ARBA00022801"/>
    </source>
</evidence>
<feature type="binding site" evidence="6">
    <location>
        <position position="84"/>
    </location>
    <ligand>
        <name>substrate</name>
    </ligand>
</feature>
<evidence type="ECO:0000256" key="3">
    <source>
        <dbReference type="ARBA" id="ARBA00022670"/>
    </source>
</evidence>
<evidence type="ECO:0000256" key="2">
    <source>
        <dbReference type="ARBA" id="ARBA00022438"/>
    </source>
</evidence>
<evidence type="ECO:0000256" key="7">
    <source>
        <dbReference type="RuleBase" id="RU003653"/>
    </source>
</evidence>
<dbReference type="GO" id="GO:0046872">
    <property type="term" value="F:metal ion binding"/>
    <property type="evidence" value="ECO:0007669"/>
    <property type="project" value="UniProtKB-UniRule"/>
</dbReference>
<comment type="function">
    <text evidence="1 6">Removes the N-terminal methionine from nascent proteins. The N-terminal methionine is often cleaved when the second residue in the primary sequence is small and uncharged (Met-Ala-, Cys, Gly, Pro, Ser, Thr, or Val). Requires deformylation of the N(alpha)-formylated initiator methionine before it can be hydrolyzed.</text>
</comment>
<evidence type="ECO:0000259" key="8">
    <source>
        <dbReference type="Pfam" id="PF00557"/>
    </source>
</evidence>
<comment type="catalytic activity">
    <reaction evidence="6 7">
        <text>Release of N-terminal amino acids, preferentially methionine, from peptides and arylamides.</text>
        <dbReference type="EC" id="3.4.11.18"/>
    </reaction>
</comment>
<protein>
    <recommendedName>
        <fullName evidence="6 7">Methionine aminopeptidase</fullName>
        <shortName evidence="6">MAP</shortName>
        <shortName evidence="6">MetAP</shortName>
        <ecNumber evidence="6 7">3.4.11.18</ecNumber>
    </recommendedName>
    <alternativeName>
        <fullName evidence="6">Peptidase M</fullName>
    </alternativeName>
</protein>
<keyword evidence="2 6" id="KW-0031">Aminopeptidase</keyword>
<comment type="cofactor">
    <cofactor evidence="6">
        <name>Co(2+)</name>
        <dbReference type="ChEBI" id="CHEBI:48828"/>
    </cofactor>
    <cofactor evidence="6">
        <name>Zn(2+)</name>
        <dbReference type="ChEBI" id="CHEBI:29105"/>
    </cofactor>
    <cofactor evidence="6">
        <name>Mn(2+)</name>
        <dbReference type="ChEBI" id="CHEBI:29035"/>
    </cofactor>
    <cofactor evidence="6">
        <name>Fe(2+)</name>
        <dbReference type="ChEBI" id="CHEBI:29033"/>
    </cofactor>
    <text evidence="6">Binds 2 divalent metal cations per subunit. Has a high-affinity and a low affinity metal-binding site. The true nature of the physiological cofactor is under debate. The enzyme is active with cobalt, zinc, manganese or divalent iron ions. Most likely, methionine aminopeptidases function as mononuclear Fe(2+)-metalloproteases under physiological conditions, and the catalytically relevant metal-binding site has been assigned to the histidine-containing high-affinity site.</text>
</comment>
<dbReference type="InterPro" id="IPR036005">
    <property type="entry name" value="Creatinase/aminopeptidase-like"/>
</dbReference>
<dbReference type="InterPro" id="IPR001714">
    <property type="entry name" value="Pept_M24_MAP"/>
</dbReference>
<evidence type="ECO:0000256" key="4">
    <source>
        <dbReference type="ARBA" id="ARBA00022723"/>
    </source>
</evidence>
<dbReference type="CDD" id="cd01086">
    <property type="entry name" value="MetAP1"/>
    <property type="match status" value="1"/>
</dbReference>
<organism evidence="9 10">
    <name type="scientific">Leptotrichia wadei</name>
    <dbReference type="NCBI Taxonomy" id="157687"/>
    <lineage>
        <taxon>Bacteria</taxon>
        <taxon>Fusobacteriati</taxon>
        <taxon>Fusobacteriota</taxon>
        <taxon>Fusobacteriia</taxon>
        <taxon>Fusobacteriales</taxon>
        <taxon>Leptotrichiaceae</taxon>
        <taxon>Leptotrichia</taxon>
    </lineage>
</organism>
<dbReference type="Pfam" id="PF00557">
    <property type="entry name" value="Peptidase_M24"/>
    <property type="match status" value="1"/>
</dbReference>
<dbReference type="EMBL" id="AP019834">
    <property type="protein sequence ID" value="BBM48544.1"/>
    <property type="molecule type" value="Genomic_DNA"/>
</dbReference>
<feature type="binding site" evidence="6">
    <location>
        <position position="209"/>
    </location>
    <ligand>
        <name>a divalent metal cation</name>
        <dbReference type="ChEBI" id="CHEBI:60240"/>
        <label>2</label>
        <note>catalytic</note>
    </ligand>
</feature>
<dbReference type="NCBIfam" id="TIGR00500">
    <property type="entry name" value="met_pdase_I"/>
    <property type="match status" value="1"/>
</dbReference>
<dbReference type="GO" id="GO:0006508">
    <property type="term" value="P:proteolysis"/>
    <property type="evidence" value="ECO:0007669"/>
    <property type="project" value="UniProtKB-KW"/>
</dbReference>
<feature type="binding site" evidence="6">
    <location>
        <position position="113"/>
    </location>
    <ligand>
        <name>a divalent metal cation</name>
        <dbReference type="ChEBI" id="CHEBI:60240"/>
        <label>2</label>
        <note>catalytic</note>
    </ligand>
</feature>
<keyword evidence="3 6" id="KW-0645">Protease</keyword>
<evidence type="ECO:0000313" key="9">
    <source>
        <dbReference type="EMBL" id="BBM48544.1"/>
    </source>
</evidence>
<keyword evidence="4 6" id="KW-0479">Metal-binding</keyword>
<dbReference type="InterPro" id="IPR002467">
    <property type="entry name" value="Pept_M24A_MAP1"/>
</dbReference>
<sequence>MIIYKTLDEIKKIKKANEIIARLFEDVLPKYIKPGISTYELDKISEDYIRSQGAIPGTKGYDIGSPYPPYPAATCISVNEVVVHGIPSKKQILKEGDILTIDTVTVLDGYFGDSAITYAVGEIDETSKKLMEVTEKARAIGIEAAHAGNRIGDIGHAIQKYVESFGFSLVRDFAGHGVGKEMHEDPIIPNYGRAGTGAKIENGMVITVEPMVNVGTYKVKILPDMWTAVTKDGKRSAQYEHSFAIIGGKPVILSVRD</sequence>
<feature type="binding site" evidence="6">
    <location>
        <position position="240"/>
    </location>
    <ligand>
        <name>a divalent metal cation</name>
        <dbReference type="ChEBI" id="CHEBI:60240"/>
        <label>2</label>
        <note>catalytic</note>
    </ligand>
</feature>
<accession>A0A510KAC5</accession>
<evidence type="ECO:0000313" key="10">
    <source>
        <dbReference type="Proteomes" id="UP000321397"/>
    </source>
</evidence>
<dbReference type="PRINTS" id="PR00599">
    <property type="entry name" value="MAPEPTIDASE"/>
</dbReference>
<comment type="subunit">
    <text evidence="6">Monomer.</text>
</comment>
<reference evidence="9 10" key="1">
    <citation type="submission" date="2019-07" db="EMBL/GenBank/DDBJ databases">
        <title>Complete Genome Sequence of Leptotrichia wadei Strain JMUB3933.</title>
        <authorList>
            <person name="Watanabe S."/>
            <person name="Cui L."/>
        </authorList>
    </citation>
    <scope>NUCLEOTIDE SEQUENCE [LARGE SCALE GENOMIC DNA]</scope>
    <source>
        <strain evidence="9 10">JMUB3933</strain>
    </source>
</reference>
<dbReference type="GO" id="GO:0005829">
    <property type="term" value="C:cytosol"/>
    <property type="evidence" value="ECO:0007669"/>
    <property type="project" value="TreeGrafter"/>
</dbReference>
<feature type="binding site" evidence="6">
    <location>
        <position position="113"/>
    </location>
    <ligand>
        <name>a divalent metal cation</name>
        <dbReference type="ChEBI" id="CHEBI:60240"/>
        <label>1</label>
    </ligand>
</feature>
<dbReference type="PROSITE" id="PS00680">
    <property type="entry name" value="MAP_1"/>
    <property type="match status" value="1"/>
</dbReference>
<dbReference type="PANTHER" id="PTHR43330:SF27">
    <property type="entry name" value="METHIONINE AMINOPEPTIDASE"/>
    <property type="match status" value="1"/>
</dbReference>
<dbReference type="RefSeq" id="WP_146962042.1">
    <property type="nucleotide sequence ID" value="NZ_AP019834.1"/>
</dbReference>
<dbReference type="AlphaFoldDB" id="A0A510KAC5"/>
<feature type="binding site" evidence="6">
    <location>
        <position position="176"/>
    </location>
    <ligand>
        <name>a divalent metal cation</name>
        <dbReference type="ChEBI" id="CHEBI:60240"/>
        <label>2</label>
        <note>catalytic</note>
    </ligand>
</feature>
<feature type="domain" description="Peptidase M24" evidence="8">
    <location>
        <begin position="12"/>
        <end position="245"/>
    </location>
</feature>
<evidence type="ECO:0000256" key="1">
    <source>
        <dbReference type="ARBA" id="ARBA00002521"/>
    </source>
</evidence>
<keyword evidence="5 6" id="KW-0378">Hydrolase</keyword>
<gene>
    <name evidence="6" type="primary">map</name>
    <name evidence="9" type="ORF">JMUB3933_2060</name>
</gene>
<dbReference type="Gene3D" id="3.90.230.10">
    <property type="entry name" value="Creatinase/methionine aminopeptidase superfamily"/>
    <property type="match status" value="1"/>
</dbReference>
<dbReference type="Proteomes" id="UP000321397">
    <property type="component" value="Chromosome"/>
</dbReference>
<dbReference type="EC" id="3.4.11.18" evidence="6 7"/>
<comment type="similarity">
    <text evidence="6">Belongs to the peptidase M24A family. Methionine aminopeptidase type 1 subfamily.</text>
</comment>
<dbReference type="GO" id="GO:0070006">
    <property type="term" value="F:metalloaminopeptidase activity"/>
    <property type="evidence" value="ECO:0007669"/>
    <property type="project" value="UniProtKB-UniRule"/>
</dbReference>
<name>A0A510KAC5_9FUSO</name>
<dbReference type="SUPFAM" id="SSF55920">
    <property type="entry name" value="Creatinase/aminopeptidase"/>
    <property type="match status" value="1"/>
</dbReference>